<evidence type="ECO:0000313" key="4">
    <source>
        <dbReference type="Proteomes" id="UP001642520"/>
    </source>
</evidence>
<evidence type="ECO:0008006" key="5">
    <source>
        <dbReference type="Google" id="ProtNLM"/>
    </source>
</evidence>
<comment type="caution">
    <text evidence="3">The sequence shown here is derived from an EMBL/GenBank/DDBJ whole genome shotgun (WGS) entry which is preliminary data.</text>
</comment>
<reference evidence="3 4" key="1">
    <citation type="submission" date="2024-08" db="EMBL/GenBank/DDBJ databases">
        <authorList>
            <person name="Will J Nash"/>
            <person name="Angela Man"/>
            <person name="Seanna McTaggart"/>
            <person name="Kendall Baker"/>
            <person name="Tom Barker"/>
            <person name="Leah Catchpole"/>
            <person name="Alex Durrant"/>
            <person name="Karim Gharbi"/>
            <person name="Naomi Irish"/>
            <person name="Gemy Kaithakottil"/>
            <person name="Debby Ku"/>
            <person name="Aaliyah Providence"/>
            <person name="Felix Shaw"/>
            <person name="David Swarbreck"/>
            <person name="Chris Watkins"/>
            <person name="Ann M. McCartney"/>
            <person name="Giulio Formenti"/>
            <person name="Alice Mouton"/>
            <person name="Noel Vella"/>
            <person name="Bjorn M von Reumont"/>
            <person name="Adriana Vella"/>
            <person name="Wilfried Haerty"/>
        </authorList>
    </citation>
    <scope>NUCLEOTIDE SEQUENCE [LARGE SCALE GENOMIC DNA]</scope>
</reference>
<feature type="compositionally biased region" description="Low complexity" evidence="1">
    <location>
        <begin position="258"/>
        <end position="283"/>
    </location>
</feature>
<protein>
    <recommendedName>
        <fullName evidence="5">ShKT domain-containing protein</fullName>
    </recommendedName>
</protein>
<name>A0ABP1N567_XYLVO</name>
<dbReference type="Proteomes" id="UP001642520">
    <property type="component" value="Unassembled WGS sequence"/>
</dbReference>
<evidence type="ECO:0000313" key="3">
    <source>
        <dbReference type="EMBL" id="CAL7935582.1"/>
    </source>
</evidence>
<gene>
    <name evidence="3" type="ORF">XYLVIOL_LOCUS1688</name>
</gene>
<feature type="compositionally biased region" description="Low complexity" evidence="1">
    <location>
        <begin position="189"/>
        <end position="205"/>
    </location>
</feature>
<dbReference type="EMBL" id="CAXAJV020001284">
    <property type="protein sequence ID" value="CAL7935582.1"/>
    <property type="molecule type" value="Genomic_DNA"/>
</dbReference>
<feature type="compositionally biased region" description="Polar residues" evidence="1">
    <location>
        <begin position="212"/>
        <end position="225"/>
    </location>
</feature>
<organism evidence="3 4">
    <name type="scientific">Xylocopa violacea</name>
    <name type="common">Violet carpenter bee</name>
    <name type="synonym">Apis violacea</name>
    <dbReference type="NCBI Taxonomy" id="135666"/>
    <lineage>
        <taxon>Eukaryota</taxon>
        <taxon>Metazoa</taxon>
        <taxon>Ecdysozoa</taxon>
        <taxon>Arthropoda</taxon>
        <taxon>Hexapoda</taxon>
        <taxon>Insecta</taxon>
        <taxon>Pterygota</taxon>
        <taxon>Neoptera</taxon>
        <taxon>Endopterygota</taxon>
        <taxon>Hymenoptera</taxon>
        <taxon>Apocrita</taxon>
        <taxon>Aculeata</taxon>
        <taxon>Apoidea</taxon>
        <taxon>Anthophila</taxon>
        <taxon>Apidae</taxon>
        <taxon>Xylocopa</taxon>
        <taxon>Xylocopa</taxon>
    </lineage>
</organism>
<keyword evidence="2" id="KW-0472">Membrane</keyword>
<feature type="region of interest" description="Disordered" evidence="1">
    <location>
        <begin position="256"/>
        <end position="296"/>
    </location>
</feature>
<sequence length="312" mass="34938">MATTEERFCHDDTDCSEKQYCYQTSERCVNYTQCSLYNRHENSEIKSRYPSQCGPCFSGYNAEKLATGEMTPFCKKMTVQQSIPEGHNVNNYTNFILIGAITGFFLCFSAFVLIFFFRRRALRQQGSNSNRCGIISTMEPTAPPLENSPFINHGQESSPVPFNNNKNLKDKNNLVRATGFLSPNWVRTNPNYENSSSNENMNAVEQLHSRSEVSTNDHSNNWSPEQLTVEVTGGNVRYQIEQADNSLNTILAQTNSASSTQEDNDNNNNNNNNNNGSTSESNNAQNGSERAQPSNILISQKISMNVNVVNGN</sequence>
<evidence type="ECO:0000256" key="2">
    <source>
        <dbReference type="SAM" id="Phobius"/>
    </source>
</evidence>
<keyword evidence="2" id="KW-0812">Transmembrane</keyword>
<feature type="transmembrane region" description="Helical" evidence="2">
    <location>
        <begin position="95"/>
        <end position="117"/>
    </location>
</feature>
<evidence type="ECO:0000256" key="1">
    <source>
        <dbReference type="SAM" id="MobiDB-lite"/>
    </source>
</evidence>
<feature type="region of interest" description="Disordered" evidence="1">
    <location>
        <begin position="185"/>
        <end position="225"/>
    </location>
</feature>
<accession>A0ABP1N567</accession>
<feature type="compositionally biased region" description="Polar residues" evidence="1">
    <location>
        <begin position="284"/>
        <end position="296"/>
    </location>
</feature>
<keyword evidence="4" id="KW-1185">Reference proteome</keyword>
<keyword evidence="2" id="KW-1133">Transmembrane helix</keyword>
<proteinExistence type="predicted"/>